<evidence type="ECO:0000313" key="3">
    <source>
        <dbReference type="Proteomes" id="UP000215884"/>
    </source>
</evidence>
<dbReference type="InterPro" id="IPR016181">
    <property type="entry name" value="Acyl_CoA_acyltransferase"/>
</dbReference>
<gene>
    <name evidence="2" type="ORF">CIT40_31610</name>
</gene>
<dbReference type="Gene3D" id="3.40.630.30">
    <property type="match status" value="1"/>
</dbReference>
<dbReference type="AlphaFoldDB" id="A0A2U8Q214"/>
<dbReference type="EMBL" id="CP029426">
    <property type="protein sequence ID" value="AWM04130.1"/>
    <property type="molecule type" value="Genomic_DNA"/>
</dbReference>
<dbReference type="Proteomes" id="UP000215884">
    <property type="component" value="Chromosome"/>
</dbReference>
<reference evidence="2 3" key="1">
    <citation type="journal article" date="2017" name="Syst. Appl. Microbiol.">
        <title>Soybeans inoculated with root zone soils of Canadian native legumes harbour diverse and novel Bradyrhizobium spp. that possess agricultural potential.</title>
        <authorList>
            <person name="Bromfield E.S.P."/>
            <person name="Cloutier S."/>
            <person name="Tambong J.T."/>
            <person name="Tran Thi T.V."/>
        </authorList>
    </citation>
    <scope>NUCLEOTIDE SEQUENCE [LARGE SCALE GENOMIC DNA]</scope>
    <source>
        <strain evidence="2 3">39S1MB</strain>
    </source>
</reference>
<proteinExistence type="predicted"/>
<dbReference type="GO" id="GO:0016747">
    <property type="term" value="F:acyltransferase activity, transferring groups other than amino-acyl groups"/>
    <property type="evidence" value="ECO:0007669"/>
    <property type="project" value="InterPro"/>
</dbReference>
<name>A0A2U8Q214_9BRAD</name>
<protein>
    <submittedName>
        <fullName evidence="2">N-acetyltransferase</fullName>
    </submittedName>
</protein>
<accession>A0A2U8Q214</accession>
<evidence type="ECO:0000259" key="1">
    <source>
        <dbReference type="Pfam" id="PF13302"/>
    </source>
</evidence>
<dbReference type="RefSeq" id="WP_094894251.1">
    <property type="nucleotide sequence ID" value="NZ_CP029426.2"/>
</dbReference>
<dbReference type="PANTHER" id="PTHR43792">
    <property type="entry name" value="GNAT FAMILY, PUTATIVE (AFU_ORTHOLOGUE AFUA_3G00765)-RELATED-RELATED"/>
    <property type="match status" value="1"/>
</dbReference>
<keyword evidence="3" id="KW-1185">Reference proteome</keyword>
<dbReference type="SUPFAM" id="SSF55729">
    <property type="entry name" value="Acyl-CoA N-acyltransferases (Nat)"/>
    <property type="match status" value="1"/>
</dbReference>
<dbReference type="OrthoDB" id="9804153at2"/>
<reference evidence="2 3" key="2">
    <citation type="journal article" date="2019" name="Int. J. Syst. Evol. Microbiol.">
        <title>Description and complete genome sequence of Bradyrhizobium amphicarpaeae sp. nov., harbouring photosystem and nitrogen-fixation genes.</title>
        <authorList>
            <person name="Bromfield E.S.P."/>
            <person name="Cloutier S."/>
            <person name="Nguyen H.D.T."/>
        </authorList>
    </citation>
    <scope>NUCLEOTIDE SEQUENCE [LARGE SCALE GENOMIC DNA]</scope>
    <source>
        <strain evidence="2 3">39S1MB</strain>
    </source>
</reference>
<dbReference type="InterPro" id="IPR051531">
    <property type="entry name" value="N-acetyltransferase"/>
</dbReference>
<dbReference type="InterPro" id="IPR000182">
    <property type="entry name" value="GNAT_dom"/>
</dbReference>
<dbReference type="KEGG" id="brq:CIT40_31610"/>
<organism evidence="2 3">
    <name type="scientific">Bradyrhizobium amphicarpaeae</name>
    <dbReference type="NCBI Taxonomy" id="1404768"/>
    <lineage>
        <taxon>Bacteria</taxon>
        <taxon>Pseudomonadati</taxon>
        <taxon>Pseudomonadota</taxon>
        <taxon>Alphaproteobacteria</taxon>
        <taxon>Hyphomicrobiales</taxon>
        <taxon>Nitrobacteraceae</taxon>
        <taxon>Bradyrhizobium</taxon>
    </lineage>
</organism>
<keyword evidence="2" id="KW-0808">Transferase</keyword>
<dbReference type="Pfam" id="PF13302">
    <property type="entry name" value="Acetyltransf_3"/>
    <property type="match status" value="1"/>
</dbReference>
<feature type="domain" description="N-acetyltransferase" evidence="1">
    <location>
        <begin position="10"/>
        <end position="152"/>
    </location>
</feature>
<sequence length="200" mass="22552">MPTPQLETERLILRPLALSDVPAIQRHFDNWNIIRHLSTVVPWPYPADGADTFVRTQLDKISAGDDIHLWVLVLKEGDGEAIRNIHLRPRTEGLKCNRGFWLAEPYWRRGLMTEAIAAVNDFVFLTLGLDHFYVCNAATNEASRRVKQKTGAEFVGFIELAHHGGQSKSEKWIVRRELGCTAGRQRLGLVGGFGLLEGVR</sequence>
<evidence type="ECO:0000313" key="2">
    <source>
        <dbReference type="EMBL" id="AWM04130.1"/>
    </source>
</evidence>